<dbReference type="AlphaFoldDB" id="A0A8I0A8W3"/>
<dbReference type="InterPro" id="IPR040876">
    <property type="entry name" value="Spa1_C"/>
</dbReference>
<dbReference type="Pfam" id="PF18218">
    <property type="entry name" value="Spa1_C"/>
    <property type="match status" value="1"/>
</dbReference>
<dbReference type="RefSeq" id="WP_186835010.1">
    <property type="nucleotide sequence ID" value="NZ_JACOOQ010000008.1"/>
</dbReference>
<sequence>MSKTNTGMCIVVLFTITCSILLLGCSRITQLIDTGKKNLEISKNLPDYTLNEINFKEISINEKIYTINEECIDKNDLDKPIGKVSKQFTIDENNNILTKDELMKIYVIPNEKSEEKRIHLNFGLIYSINNVNPNESIAINVNNEYKLATIKK</sequence>
<evidence type="ECO:0000259" key="1">
    <source>
        <dbReference type="Pfam" id="PF18218"/>
    </source>
</evidence>
<keyword evidence="3" id="KW-1185">Reference proteome</keyword>
<dbReference type="NCBIfam" id="NF033433">
    <property type="entry name" value="NisI_immun_dup"/>
    <property type="match status" value="1"/>
</dbReference>
<proteinExistence type="predicted"/>
<reference evidence="2" key="1">
    <citation type="submission" date="2020-08" db="EMBL/GenBank/DDBJ databases">
        <title>Genome public.</title>
        <authorList>
            <person name="Liu C."/>
            <person name="Sun Q."/>
        </authorList>
    </citation>
    <scope>NUCLEOTIDE SEQUENCE</scope>
    <source>
        <strain evidence="2">NSJ-42</strain>
    </source>
</reference>
<evidence type="ECO:0000313" key="3">
    <source>
        <dbReference type="Proteomes" id="UP000662088"/>
    </source>
</evidence>
<comment type="caution">
    <text evidence="2">The sequence shown here is derived from an EMBL/GenBank/DDBJ whole genome shotgun (WGS) entry which is preliminary data.</text>
</comment>
<keyword evidence="2" id="KW-0449">Lipoprotein</keyword>
<name>A0A8I0A8W3_9CLOT</name>
<organism evidence="2 3">
    <name type="scientific">Clostridium lentum</name>
    <dbReference type="NCBI Taxonomy" id="2763037"/>
    <lineage>
        <taxon>Bacteria</taxon>
        <taxon>Bacillati</taxon>
        <taxon>Bacillota</taxon>
        <taxon>Clostridia</taxon>
        <taxon>Eubacteriales</taxon>
        <taxon>Clostridiaceae</taxon>
        <taxon>Clostridium</taxon>
    </lineage>
</organism>
<dbReference type="EMBL" id="JACOOQ010000008">
    <property type="protein sequence ID" value="MBC5640066.1"/>
    <property type="molecule type" value="Genomic_DNA"/>
</dbReference>
<feature type="domain" description="Lantibiotic immunity protein Spa1 C-terminal" evidence="1">
    <location>
        <begin position="50"/>
        <end position="148"/>
    </location>
</feature>
<evidence type="ECO:0000313" key="2">
    <source>
        <dbReference type="EMBL" id="MBC5640066.1"/>
    </source>
</evidence>
<protein>
    <submittedName>
        <fullName evidence="2">NisI/SpaI family lantibiotic immunity lipoprotein</fullName>
    </submittedName>
</protein>
<dbReference type="PROSITE" id="PS51257">
    <property type="entry name" value="PROKAR_LIPOPROTEIN"/>
    <property type="match status" value="1"/>
</dbReference>
<gene>
    <name evidence="2" type="ORF">H8R92_06400</name>
</gene>
<dbReference type="Gene3D" id="2.170.150.60">
    <property type="match status" value="1"/>
</dbReference>
<accession>A0A8I0A8W3</accession>
<dbReference type="Proteomes" id="UP000662088">
    <property type="component" value="Unassembled WGS sequence"/>
</dbReference>